<keyword evidence="2" id="KW-1185">Reference proteome</keyword>
<accession>A0ABU6CT26</accession>
<evidence type="ECO:0000313" key="1">
    <source>
        <dbReference type="EMBL" id="MEB4589981.1"/>
    </source>
</evidence>
<dbReference type="Proteomes" id="UP001308005">
    <property type="component" value="Unassembled WGS sequence"/>
</dbReference>
<gene>
    <name evidence="1" type="ORF">VSS37_03225</name>
</gene>
<reference evidence="1 2" key="2">
    <citation type="submission" date="2024-01" db="EMBL/GenBank/DDBJ databases">
        <authorList>
            <person name="Xie X."/>
        </authorList>
    </citation>
    <scope>NUCLEOTIDE SEQUENCE [LARGE SCALE GENOMIC DNA]</scope>
    <source>
        <strain evidence="1">SCUT-1</strain>
    </source>
</reference>
<evidence type="ECO:0000313" key="2">
    <source>
        <dbReference type="Proteomes" id="UP001308005"/>
    </source>
</evidence>
<name>A0ABU6CT26_9GAMM</name>
<proteinExistence type="predicted"/>
<sequence>MSSEQLKDALDELASLKQSAMDAAETFKEGVEAVAKKHAISKGAISKYVTARLADKLGKLEEETSDLETLLNTVSEV</sequence>
<reference evidence="2" key="1">
    <citation type="submission" date="2023-07" db="EMBL/GenBank/DDBJ databases">
        <title>The carbon used by Thiothrix.</title>
        <authorList>
            <person name="Chen L."/>
        </authorList>
    </citation>
    <scope>NUCLEOTIDE SEQUENCE [LARGE SCALE GENOMIC DNA]</scope>
</reference>
<organism evidence="1 2">
    <name type="scientific">Candidatus Thiothrix phosphatis</name>
    <dbReference type="NCBI Taxonomy" id="3112415"/>
    <lineage>
        <taxon>Bacteria</taxon>
        <taxon>Pseudomonadati</taxon>
        <taxon>Pseudomonadota</taxon>
        <taxon>Gammaproteobacteria</taxon>
        <taxon>Thiotrichales</taxon>
        <taxon>Thiotrichaceae</taxon>
        <taxon>Thiothrix</taxon>
    </lineage>
</organism>
<protein>
    <submittedName>
        <fullName evidence="1">Uncharacterized protein</fullName>
    </submittedName>
</protein>
<dbReference type="EMBL" id="JAYMYJ010000029">
    <property type="protein sequence ID" value="MEB4589981.1"/>
    <property type="molecule type" value="Genomic_DNA"/>
</dbReference>
<dbReference type="RefSeq" id="WP_324693206.1">
    <property type="nucleotide sequence ID" value="NZ_JAYMYJ010000029.1"/>
</dbReference>
<comment type="caution">
    <text evidence="1">The sequence shown here is derived from an EMBL/GenBank/DDBJ whole genome shotgun (WGS) entry which is preliminary data.</text>
</comment>